<comment type="caution">
    <text evidence="1">The sequence shown here is derived from an EMBL/GenBank/DDBJ whole genome shotgun (WGS) entry which is preliminary data.</text>
</comment>
<dbReference type="EMBL" id="LWDD02000527">
    <property type="protein sequence ID" value="KAE8259372.1"/>
    <property type="molecule type" value="Genomic_DNA"/>
</dbReference>
<evidence type="ECO:0000313" key="1">
    <source>
        <dbReference type="EMBL" id="KAE8259372.1"/>
    </source>
</evidence>
<reference evidence="1" key="1">
    <citation type="submission" date="2016-04" db="EMBL/GenBank/DDBJ databases">
        <authorList>
            <person name="Nguyen H.D."/>
            <person name="Kesanakurti P."/>
            <person name="Cullis J."/>
            <person name="Levesque C.A."/>
            <person name="Hambleton S."/>
        </authorList>
    </citation>
    <scope>NUCLEOTIDE SEQUENCE</scope>
    <source>
        <strain evidence="1">DAOMC 238032</strain>
    </source>
</reference>
<proteinExistence type="predicted"/>
<reference evidence="1" key="2">
    <citation type="journal article" date="2019" name="IMA Fungus">
        <title>Genome sequencing and comparison of five Tilletia species to identify candidate genes for the detection of regulated species infecting wheat.</title>
        <authorList>
            <person name="Nguyen H.D.T."/>
            <person name="Sultana T."/>
            <person name="Kesanakurti P."/>
            <person name="Hambleton S."/>
        </authorList>
    </citation>
    <scope>NUCLEOTIDE SEQUENCE</scope>
    <source>
        <strain evidence="1">DAOMC 238032</strain>
    </source>
</reference>
<organism evidence="1 2">
    <name type="scientific">Tilletia caries</name>
    <name type="common">wheat bunt fungus</name>
    <dbReference type="NCBI Taxonomy" id="13290"/>
    <lineage>
        <taxon>Eukaryota</taxon>
        <taxon>Fungi</taxon>
        <taxon>Dikarya</taxon>
        <taxon>Basidiomycota</taxon>
        <taxon>Ustilaginomycotina</taxon>
        <taxon>Exobasidiomycetes</taxon>
        <taxon>Tilletiales</taxon>
        <taxon>Tilletiaceae</taxon>
        <taxon>Tilletia</taxon>
    </lineage>
</organism>
<name>A0A177VAT9_9BASI</name>
<dbReference type="Proteomes" id="UP000077671">
    <property type="component" value="Unassembled WGS sequence"/>
</dbReference>
<sequence>MLHSRFLLLLSLLLLFSTASNSAPVPDPISPPYAALPQMSNLGARAGQDLEALTKEFWDRYHEWEAIVAEIKEIGLENFPYVNDVTRRTIRELMAQTSGAVQRTTEAAREVNKARIAAGLEPIKIDL</sequence>
<dbReference type="AlphaFoldDB" id="A0A177VAT9"/>
<accession>A0A177VAT9</accession>
<protein>
    <submittedName>
        <fullName evidence="1">Uncharacterized protein</fullName>
    </submittedName>
</protein>
<gene>
    <name evidence="1" type="ORF">A4X03_0g4109</name>
</gene>
<evidence type="ECO:0000313" key="2">
    <source>
        <dbReference type="Proteomes" id="UP000077671"/>
    </source>
</evidence>